<protein>
    <submittedName>
        <fullName evidence="1">Uncharacterized protein</fullName>
    </submittedName>
</protein>
<dbReference type="SUPFAM" id="SSF48208">
    <property type="entry name" value="Six-hairpin glycosidases"/>
    <property type="match status" value="1"/>
</dbReference>
<reference evidence="2" key="1">
    <citation type="submission" date="2016-10" db="EMBL/GenBank/DDBJ databases">
        <authorList>
            <person name="Varghese N."/>
            <person name="Submissions S."/>
        </authorList>
    </citation>
    <scope>NUCLEOTIDE SEQUENCE [LARGE SCALE GENOMIC DNA]</scope>
    <source>
        <strain evidence="2">DSM 21368</strain>
    </source>
</reference>
<accession>A0A1H5LEF6</accession>
<dbReference type="InterPro" id="IPR012341">
    <property type="entry name" value="6hp_glycosidase-like_sf"/>
</dbReference>
<dbReference type="STRING" id="648782.SAMN04488554_2765"/>
<dbReference type="AlphaFoldDB" id="A0A1H5LEF6"/>
<dbReference type="Proteomes" id="UP000199220">
    <property type="component" value="Unassembled WGS sequence"/>
</dbReference>
<name>A0A1H5LEF6_9MICO</name>
<dbReference type="EMBL" id="FNTX01000002">
    <property type="protein sequence ID" value="SEE75374.1"/>
    <property type="molecule type" value="Genomic_DNA"/>
</dbReference>
<evidence type="ECO:0000313" key="1">
    <source>
        <dbReference type="EMBL" id="SEE75374.1"/>
    </source>
</evidence>
<evidence type="ECO:0000313" key="2">
    <source>
        <dbReference type="Proteomes" id="UP000199220"/>
    </source>
</evidence>
<organism evidence="1 2">
    <name type="scientific">Ruania alba</name>
    <dbReference type="NCBI Taxonomy" id="648782"/>
    <lineage>
        <taxon>Bacteria</taxon>
        <taxon>Bacillati</taxon>
        <taxon>Actinomycetota</taxon>
        <taxon>Actinomycetes</taxon>
        <taxon>Micrococcales</taxon>
        <taxon>Ruaniaceae</taxon>
        <taxon>Ruania</taxon>
    </lineage>
</organism>
<dbReference type="OrthoDB" id="6376700at2"/>
<dbReference type="InterPro" id="IPR008928">
    <property type="entry name" value="6-hairpin_glycosidase_sf"/>
</dbReference>
<dbReference type="RefSeq" id="WP_089773670.1">
    <property type="nucleotide sequence ID" value="NZ_FNTX01000002.1"/>
</dbReference>
<keyword evidence="2" id="KW-1185">Reference proteome</keyword>
<dbReference type="Gene3D" id="1.50.10.10">
    <property type="match status" value="1"/>
</dbReference>
<sequence length="698" mass="76507">MLNQHEVTGFITGAPATTADLPGLPEQLSRMLVLSTGRPWREQVPGLTDAETTTDGDALRVAGRVGPLRVQVRAQLTERGLELDLEWHNDTASRIEDLVVGLRLPGPAGAQVTIPQVVLHDNPSADPGDAVGAAVPHVSRGGFVTELHRLPIPAVCLQDEAGGTLTLVSLPDPDEDAEGRVRYGSLGAVSGDDTYALGLSGATLFDGEPDVTYVHKARTAASEAGYRDLPPGQTLHQQFVVDRGWAEPGHGFRRLVHLGRTLFHSAERALTGPLDDRRHVDLRLAALDARAFVDGEVAGYLKFPSWGAPRKRPGRPAVDFLYGWTGQCLRLAWCEAWVGLERGEQDRLERALAVTEFYLHGSRTAVPGLRYNSYLHDERRWQGLRRRGREVISARAHGETLSDLADMISLLRRYQVPVPPAWPAALQEGAEFISTATLPSGLVPLGWTDDGRPVTDPPWSAGIPAVRAIAQAAQVCEQPALLTRAVELGEAYHELHARTFERPFAHSTLDAACEDKEGGLGYFELLMTLHDLTGEQEYLQRAQVVADWLLCWVYHWNPQHDADAPLRTAGFSAIGWPGVSVQNHHLDVFFPSFDLWRLGRLTDDTHLQHWGRTIVAAMGQGVCTAPGEWGFDVVGEQGEAFFVTNWQDQGHSNTWNPSWVIALPLWQLLRFADAEIGVDHVPHDVRSGHPADGAVPQA</sequence>
<dbReference type="GO" id="GO:0005975">
    <property type="term" value="P:carbohydrate metabolic process"/>
    <property type="evidence" value="ECO:0007669"/>
    <property type="project" value="InterPro"/>
</dbReference>
<proteinExistence type="predicted"/>
<gene>
    <name evidence="1" type="ORF">SAMN04488554_2765</name>
</gene>